<comment type="caution">
    <text evidence="6">The sequence shown here is derived from an EMBL/GenBank/DDBJ whole genome shotgun (WGS) entry which is preliminary data.</text>
</comment>
<dbReference type="SFLD" id="SFLDG01129">
    <property type="entry name" value="C1.5:_HAD__Beta-PGM__Phosphata"/>
    <property type="match status" value="1"/>
</dbReference>
<dbReference type="InterPro" id="IPR023198">
    <property type="entry name" value="PGP-like_dom2"/>
</dbReference>
<evidence type="ECO:0000256" key="5">
    <source>
        <dbReference type="ARBA" id="ARBA00023277"/>
    </source>
</evidence>
<comment type="similarity">
    <text evidence="2">Belongs to the HAD-like hydrolase superfamily. CbbY/CbbZ/Gph/YieH family.</text>
</comment>
<evidence type="ECO:0000256" key="1">
    <source>
        <dbReference type="ARBA" id="ARBA00001946"/>
    </source>
</evidence>
<keyword evidence="3" id="KW-0479">Metal-binding</keyword>
<evidence type="ECO:0000313" key="7">
    <source>
        <dbReference type="Proteomes" id="UP000176609"/>
    </source>
</evidence>
<evidence type="ECO:0000256" key="4">
    <source>
        <dbReference type="ARBA" id="ARBA00022842"/>
    </source>
</evidence>
<gene>
    <name evidence="6" type="ORF">A2960_00060</name>
</gene>
<dbReference type="InterPro" id="IPR006439">
    <property type="entry name" value="HAD-SF_hydro_IA"/>
</dbReference>
<accession>A0A1F6ARM9</accession>
<dbReference type="SUPFAM" id="SSF56784">
    <property type="entry name" value="HAD-like"/>
    <property type="match status" value="1"/>
</dbReference>
<dbReference type="SFLD" id="SFLDS00003">
    <property type="entry name" value="Haloacid_Dehalogenase"/>
    <property type="match status" value="1"/>
</dbReference>
<dbReference type="InterPro" id="IPR023214">
    <property type="entry name" value="HAD_sf"/>
</dbReference>
<evidence type="ECO:0000313" key="6">
    <source>
        <dbReference type="EMBL" id="OGG27346.1"/>
    </source>
</evidence>
<evidence type="ECO:0008006" key="8">
    <source>
        <dbReference type="Google" id="ProtNLM"/>
    </source>
</evidence>
<dbReference type="NCBIfam" id="TIGR01509">
    <property type="entry name" value="HAD-SF-IA-v3"/>
    <property type="match status" value="1"/>
</dbReference>
<proteinExistence type="inferred from homology"/>
<protein>
    <recommendedName>
        <fullName evidence="8">HAD family hydrolase</fullName>
    </recommendedName>
</protein>
<organism evidence="6 7">
    <name type="scientific">Candidatus Gottesmanbacteria bacterium RIFCSPLOWO2_01_FULL_39_12b</name>
    <dbReference type="NCBI Taxonomy" id="1798388"/>
    <lineage>
        <taxon>Bacteria</taxon>
        <taxon>Candidatus Gottesmaniibacteriota</taxon>
    </lineage>
</organism>
<dbReference type="InterPro" id="IPR036412">
    <property type="entry name" value="HAD-like_sf"/>
</dbReference>
<evidence type="ECO:0000256" key="2">
    <source>
        <dbReference type="ARBA" id="ARBA00006171"/>
    </source>
</evidence>
<dbReference type="InterPro" id="IPR051600">
    <property type="entry name" value="Beta-PGM-like"/>
</dbReference>
<dbReference type="Proteomes" id="UP000176609">
    <property type="component" value="Unassembled WGS sequence"/>
</dbReference>
<dbReference type="Gene3D" id="3.40.50.1000">
    <property type="entry name" value="HAD superfamily/HAD-like"/>
    <property type="match status" value="1"/>
</dbReference>
<sequence length="214" mass="24481">MNKAFIFDMDGVIVNSEPIWDRYEQIFLPEIMGKETYLKAKDQMLGNSVTGIYTVASRYGLRISKEEFERIYDSYAEIVYREAKINEGIQELINKLISMEFKLGLVSSSRQYWIDMVIAKFNSKNPFQFILSLDGKNVRPKPFPDGYLRAIEALDSQPRLTVIVEDSQRGIKAAKASGAITICLQEFLPKDYLPKGADRYVKTVKGLINQIDTI</sequence>
<dbReference type="Gene3D" id="1.10.150.240">
    <property type="entry name" value="Putative phosphatase, domain 2"/>
    <property type="match status" value="1"/>
</dbReference>
<dbReference type="PANTHER" id="PTHR46193:SF18">
    <property type="entry name" value="HEXITOL PHOSPHATASE B"/>
    <property type="match status" value="1"/>
</dbReference>
<dbReference type="GO" id="GO:0046872">
    <property type="term" value="F:metal ion binding"/>
    <property type="evidence" value="ECO:0007669"/>
    <property type="project" value="UniProtKB-KW"/>
</dbReference>
<dbReference type="EMBL" id="MFJR01000003">
    <property type="protein sequence ID" value="OGG27346.1"/>
    <property type="molecule type" value="Genomic_DNA"/>
</dbReference>
<keyword evidence="4" id="KW-0460">Magnesium</keyword>
<evidence type="ECO:0000256" key="3">
    <source>
        <dbReference type="ARBA" id="ARBA00022723"/>
    </source>
</evidence>
<reference evidence="6 7" key="1">
    <citation type="journal article" date="2016" name="Nat. Commun.">
        <title>Thousands of microbial genomes shed light on interconnected biogeochemical processes in an aquifer system.</title>
        <authorList>
            <person name="Anantharaman K."/>
            <person name="Brown C.T."/>
            <person name="Hug L.A."/>
            <person name="Sharon I."/>
            <person name="Castelle C.J."/>
            <person name="Probst A.J."/>
            <person name="Thomas B.C."/>
            <person name="Singh A."/>
            <person name="Wilkins M.J."/>
            <person name="Karaoz U."/>
            <person name="Brodie E.L."/>
            <person name="Williams K.H."/>
            <person name="Hubbard S.S."/>
            <person name="Banfield J.F."/>
        </authorList>
    </citation>
    <scope>NUCLEOTIDE SEQUENCE [LARGE SCALE GENOMIC DNA]</scope>
</reference>
<dbReference type="PANTHER" id="PTHR46193">
    <property type="entry name" value="6-PHOSPHOGLUCONATE PHOSPHATASE"/>
    <property type="match status" value="1"/>
</dbReference>
<dbReference type="Pfam" id="PF13419">
    <property type="entry name" value="HAD_2"/>
    <property type="match status" value="1"/>
</dbReference>
<dbReference type="CDD" id="cd07505">
    <property type="entry name" value="HAD_BPGM-like"/>
    <property type="match status" value="1"/>
</dbReference>
<dbReference type="GO" id="GO:0003824">
    <property type="term" value="F:catalytic activity"/>
    <property type="evidence" value="ECO:0007669"/>
    <property type="project" value="UniProtKB-ARBA"/>
</dbReference>
<dbReference type="AlphaFoldDB" id="A0A1F6ARM9"/>
<keyword evidence="5" id="KW-0119">Carbohydrate metabolism</keyword>
<comment type="cofactor">
    <cofactor evidence="1">
        <name>Mg(2+)</name>
        <dbReference type="ChEBI" id="CHEBI:18420"/>
    </cofactor>
</comment>
<name>A0A1F6ARM9_9BACT</name>
<dbReference type="InterPro" id="IPR041492">
    <property type="entry name" value="HAD_2"/>
</dbReference>